<comment type="caution">
    <text evidence="1">The sequence shown here is derived from an EMBL/GenBank/DDBJ whole genome shotgun (WGS) entry which is preliminary data.</text>
</comment>
<gene>
    <name evidence="1" type="ORF">A3Q56_03510</name>
</gene>
<dbReference type="AlphaFoldDB" id="A0A177B5N7"/>
<protein>
    <recommendedName>
        <fullName evidence="3">RAD50-interacting protein 1</fullName>
    </recommendedName>
</protein>
<feature type="non-terminal residue" evidence="1">
    <location>
        <position position="633"/>
    </location>
</feature>
<reference evidence="1 2" key="1">
    <citation type="submission" date="2016-04" db="EMBL/GenBank/DDBJ databases">
        <title>The genome of Intoshia linei affirms orthonectids as highly simplified spiralians.</title>
        <authorList>
            <person name="Mikhailov K.V."/>
            <person name="Slusarev G.S."/>
            <person name="Nikitin M.A."/>
            <person name="Logacheva M.D."/>
            <person name="Penin A."/>
            <person name="Aleoshin V."/>
            <person name="Panchin Y.V."/>
        </authorList>
    </citation>
    <scope>NUCLEOTIDE SEQUENCE [LARGE SCALE GENOMIC DNA]</scope>
    <source>
        <strain evidence="1">Intl2013</strain>
        <tissue evidence="1">Whole animal</tissue>
    </source>
</reference>
<sequence>MDLYEKIRVEIGEKWRRNSKEKDAVIKKIHKLESQSKNLELTFKENDLIEIYKNFFLMENTMNILNINRIKIRLMHLRIEFLDLFFTKIILKCQHLLKVKGWPNYTVNSKDVIPDTVHEFSEITKLISNFLDIQQFITPKEDKYDILLINLLTDPFEIRFNYHFNRDQKTNDLSKPSILFRQTVSWIESIINFEKLIFSGLHFNVNPKKAILSLFDELLSQKIENVFNNDDYENSMKWMDQILEHILFIKNLDNTFFCFEKIFQNENFTQKWMKFENISIQTKWREISNQIYSKVPFFNNWHDNVKIDNYSLPPVVNISRCYEFMFCLIDSFVERSSILPANYTPIYSKLVATLIETFCRHYVENVKEINSDHSIKTSVLEISAILNGMKYLKLFLSDIKVTINVQYLKNILNETEDYFIQFNYSFFTRNLMEDIADNVAKWNIKFVDDKCNEYSDDVVMLLNRIDNVMYLILSTVFQDYHNNLMFNLIFQLYSNLENQIFKGVPNLKKSRILKNNYFSGIQQLCDKHGVIELDQKIENIKERCMEGLEIAAVNRLHVLNCKLIVCSFHKIVRNVDASQKEMFKILMYEKLRNININISNLSIEDCWNVINVRQDVDILSSQLIIEYTSKNII</sequence>
<dbReference type="Proteomes" id="UP000078046">
    <property type="component" value="Unassembled WGS sequence"/>
</dbReference>
<proteinExistence type="predicted"/>
<dbReference type="EMBL" id="LWCA01000395">
    <property type="protein sequence ID" value="OAF68734.1"/>
    <property type="molecule type" value="Genomic_DNA"/>
</dbReference>
<evidence type="ECO:0000313" key="1">
    <source>
        <dbReference type="EMBL" id="OAF68734.1"/>
    </source>
</evidence>
<evidence type="ECO:0000313" key="2">
    <source>
        <dbReference type="Proteomes" id="UP000078046"/>
    </source>
</evidence>
<keyword evidence="2" id="KW-1185">Reference proteome</keyword>
<dbReference type="GO" id="GO:0070939">
    <property type="term" value="C:Dsl1/NZR complex"/>
    <property type="evidence" value="ECO:0007669"/>
    <property type="project" value="InterPro"/>
</dbReference>
<dbReference type="GO" id="GO:0006890">
    <property type="term" value="P:retrograde vesicle-mediated transport, Golgi to endoplasmic reticulum"/>
    <property type="evidence" value="ECO:0007669"/>
    <property type="project" value="InterPro"/>
</dbReference>
<name>A0A177B5N7_9BILA</name>
<organism evidence="1 2">
    <name type="scientific">Intoshia linei</name>
    <dbReference type="NCBI Taxonomy" id="1819745"/>
    <lineage>
        <taxon>Eukaryota</taxon>
        <taxon>Metazoa</taxon>
        <taxon>Spiralia</taxon>
        <taxon>Lophotrochozoa</taxon>
        <taxon>Mesozoa</taxon>
        <taxon>Orthonectida</taxon>
        <taxon>Rhopaluridae</taxon>
        <taxon>Intoshia</taxon>
    </lineage>
</organism>
<dbReference type="Pfam" id="PF04437">
    <property type="entry name" value="RINT1_TIP1"/>
    <property type="match status" value="1"/>
</dbReference>
<evidence type="ECO:0008006" key="3">
    <source>
        <dbReference type="Google" id="ProtNLM"/>
    </source>
</evidence>
<dbReference type="OrthoDB" id="2189254at2759"/>
<accession>A0A177B5N7</accession>
<dbReference type="GO" id="GO:0006888">
    <property type="term" value="P:endoplasmic reticulum to Golgi vesicle-mediated transport"/>
    <property type="evidence" value="ECO:0007669"/>
    <property type="project" value="InterPro"/>
</dbReference>
<dbReference type="InterPro" id="IPR007528">
    <property type="entry name" value="RINT1_Tip20"/>
</dbReference>